<keyword evidence="3" id="KW-1185">Reference proteome</keyword>
<proteinExistence type="predicted"/>
<dbReference type="AlphaFoldDB" id="A0A4Y2JQS6"/>
<name>A0A4Y2JQS6_ARAVE</name>
<feature type="region of interest" description="Disordered" evidence="1">
    <location>
        <begin position="1"/>
        <end position="60"/>
    </location>
</feature>
<organism evidence="2 3">
    <name type="scientific">Araneus ventricosus</name>
    <name type="common">Orbweaver spider</name>
    <name type="synonym">Epeira ventricosa</name>
    <dbReference type="NCBI Taxonomy" id="182803"/>
    <lineage>
        <taxon>Eukaryota</taxon>
        <taxon>Metazoa</taxon>
        <taxon>Ecdysozoa</taxon>
        <taxon>Arthropoda</taxon>
        <taxon>Chelicerata</taxon>
        <taxon>Arachnida</taxon>
        <taxon>Araneae</taxon>
        <taxon>Araneomorphae</taxon>
        <taxon>Entelegynae</taxon>
        <taxon>Araneoidea</taxon>
        <taxon>Araneidae</taxon>
        <taxon>Araneus</taxon>
    </lineage>
</organism>
<reference evidence="2 3" key="1">
    <citation type="journal article" date="2019" name="Sci. Rep.">
        <title>Orb-weaving spider Araneus ventricosus genome elucidates the spidroin gene catalogue.</title>
        <authorList>
            <person name="Kono N."/>
            <person name="Nakamura H."/>
            <person name="Ohtoshi R."/>
            <person name="Moran D.A.P."/>
            <person name="Shinohara A."/>
            <person name="Yoshida Y."/>
            <person name="Fujiwara M."/>
            <person name="Mori M."/>
            <person name="Tomita M."/>
            <person name="Arakawa K."/>
        </authorList>
    </citation>
    <scope>NUCLEOTIDE SEQUENCE [LARGE SCALE GENOMIC DNA]</scope>
</reference>
<evidence type="ECO:0000313" key="2">
    <source>
        <dbReference type="EMBL" id="GBM92257.1"/>
    </source>
</evidence>
<evidence type="ECO:0000313" key="3">
    <source>
        <dbReference type="Proteomes" id="UP000499080"/>
    </source>
</evidence>
<protein>
    <submittedName>
        <fullName evidence="2">Uncharacterized protein</fullName>
    </submittedName>
</protein>
<dbReference type="EMBL" id="BGPR01003774">
    <property type="protein sequence ID" value="GBM92257.1"/>
    <property type="molecule type" value="Genomic_DNA"/>
</dbReference>
<accession>A0A4Y2JQS6</accession>
<dbReference type="Proteomes" id="UP000499080">
    <property type="component" value="Unassembled WGS sequence"/>
</dbReference>
<gene>
    <name evidence="2" type="ORF">AVEN_212541_1</name>
</gene>
<sequence length="104" mass="11524">MIPDSDTVMVGSTEIDSNTEMTDLPRKSIQSTSNEVGKGQLGVHASQNPTSGNGDTADRIKTNPTIDAYGECFRCQYLAIFRFFGEKCFVKFFNLTTTERCNLL</sequence>
<comment type="caution">
    <text evidence="2">The sequence shown here is derived from an EMBL/GenBank/DDBJ whole genome shotgun (WGS) entry which is preliminary data.</text>
</comment>
<evidence type="ECO:0000256" key="1">
    <source>
        <dbReference type="SAM" id="MobiDB-lite"/>
    </source>
</evidence>
<feature type="compositionally biased region" description="Polar residues" evidence="1">
    <location>
        <begin position="45"/>
        <end position="54"/>
    </location>
</feature>